<comment type="similarity">
    <text evidence="2">Belongs to the NAD(P)-dependent epimerase/dehydratase family.</text>
</comment>
<feature type="domain" description="NAD-dependent epimerase/dehydratase" evidence="3">
    <location>
        <begin position="5"/>
        <end position="283"/>
    </location>
</feature>
<organism evidence="4 5">
    <name type="scientific">Camelimonas abortus</name>
    <dbReference type="NCBI Taxonomy" id="1017184"/>
    <lineage>
        <taxon>Bacteria</taxon>
        <taxon>Pseudomonadati</taxon>
        <taxon>Pseudomonadota</taxon>
        <taxon>Alphaproteobacteria</taxon>
        <taxon>Hyphomicrobiales</taxon>
        <taxon>Chelatococcaceae</taxon>
        <taxon>Camelimonas</taxon>
    </lineage>
</organism>
<evidence type="ECO:0000313" key="5">
    <source>
        <dbReference type="Proteomes" id="UP001595536"/>
    </source>
</evidence>
<sequence length="356" mass="38380">MRECILLTGGAGFIGSALSRKICDGGLDVVAIDSLLEQVHPTGARSEFLDPRVILLKADIRAEETWTTFLETYLPVKIVHLAAETGTAQSLTEATRHASVNVVGLTRMLEALARANIRPARILLASSRAVYGEGMWRDEVGNAFYPGPRTHAMLSAGQWSPRAPGGEAFPLPHDAATVAPQPTNIYGATKLAQEHVLAAWCAAFGVPLSILRLQNVYGEGQSPYNSYTGIINIFHRLAKAGEAIPVYEDGRIIRDFIHVSDVVEVMSRILARTDMTNHKFDVGSGIPVTIHEAARVIARLHHAPEPVVCGKFREGDVRAAVANVAAMQTLSGVSATVSFDEGAARVGAWLQERGYI</sequence>
<evidence type="ECO:0000313" key="4">
    <source>
        <dbReference type="EMBL" id="MFC3266694.1"/>
    </source>
</evidence>
<dbReference type="EMBL" id="JBHRUV010000050">
    <property type="protein sequence ID" value="MFC3266694.1"/>
    <property type="molecule type" value="Genomic_DNA"/>
</dbReference>
<reference evidence="5" key="1">
    <citation type="journal article" date="2019" name="Int. J. Syst. Evol. Microbiol.">
        <title>The Global Catalogue of Microorganisms (GCM) 10K type strain sequencing project: providing services to taxonomists for standard genome sequencing and annotation.</title>
        <authorList>
            <consortium name="The Broad Institute Genomics Platform"/>
            <consortium name="The Broad Institute Genome Sequencing Center for Infectious Disease"/>
            <person name="Wu L."/>
            <person name="Ma J."/>
        </authorList>
    </citation>
    <scope>NUCLEOTIDE SEQUENCE [LARGE SCALE GENOMIC DNA]</scope>
    <source>
        <strain evidence="5">CCM 7941</strain>
    </source>
</reference>
<dbReference type="RefSeq" id="WP_376832364.1">
    <property type="nucleotide sequence ID" value="NZ_JBHLWR010000006.1"/>
</dbReference>
<dbReference type="Pfam" id="PF01370">
    <property type="entry name" value="Epimerase"/>
    <property type="match status" value="1"/>
</dbReference>
<dbReference type="InterPro" id="IPR001509">
    <property type="entry name" value="Epimerase_deHydtase"/>
</dbReference>
<evidence type="ECO:0000256" key="2">
    <source>
        <dbReference type="ARBA" id="ARBA00007637"/>
    </source>
</evidence>
<dbReference type="Gene3D" id="3.40.50.720">
    <property type="entry name" value="NAD(P)-binding Rossmann-like Domain"/>
    <property type="match status" value="1"/>
</dbReference>
<dbReference type="InterPro" id="IPR036291">
    <property type="entry name" value="NAD(P)-bd_dom_sf"/>
</dbReference>
<comment type="caution">
    <text evidence="4">The sequence shown here is derived from an EMBL/GenBank/DDBJ whole genome shotgun (WGS) entry which is preliminary data.</text>
</comment>
<protein>
    <submittedName>
        <fullName evidence="4">NAD-dependent epimerase/dehydratase family protein</fullName>
    </submittedName>
</protein>
<evidence type="ECO:0000259" key="3">
    <source>
        <dbReference type="Pfam" id="PF01370"/>
    </source>
</evidence>
<dbReference type="PANTHER" id="PTHR43000">
    <property type="entry name" value="DTDP-D-GLUCOSE 4,6-DEHYDRATASE-RELATED"/>
    <property type="match status" value="1"/>
</dbReference>
<proteinExistence type="inferred from homology"/>
<name>A0ABV7LG06_9HYPH</name>
<accession>A0ABV7LG06</accession>
<dbReference type="Proteomes" id="UP001595536">
    <property type="component" value="Unassembled WGS sequence"/>
</dbReference>
<evidence type="ECO:0000256" key="1">
    <source>
        <dbReference type="ARBA" id="ARBA00005125"/>
    </source>
</evidence>
<comment type="pathway">
    <text evidence="1">Bacterial outer membrane biogenesis; LPS O-antigen biosynthesis.</text>
</comment>
<keyword evidence="5" id="KW-1185">Reference proteome</keyword>
<dbReference type="SUPFAM" id="SSF51735">
    <property type="entry name" value="NAD(P)-binding Rossmann-fold domains"/>
    <property type="match status" value="1"/>
</dbReference>
<gene>
    <name evidence="4" type="ORF">ACFOEX_10055</name>
</gene>